<dbReference type="AlphaFoldDB" id="A0A921USU0"/>
<accession>A0A921USU0</accession>
<evidence type="ECO:0000313" key="2">
    <source>
        <dbReference type="Proteomes" id="UP000807115"/>
    </source>
</evidence>
<protein>
    <submittedName>
        <fullName evidence="1">Uncharacterized protein</fullName>
    </submittedName>
</protein>
<sequence length="182" mass="20749">MEAIVTLDPCPGQDVASLVPTGMRRRVPTDQSIDVACICNGKKIGCTLGTPCGSCSPQLDRGHLHSPCIVRQRERTLRRKPIRHTAQLVNPRRLSSFVPIPNPPPTPPSPVPAVCAAYDLAIRCRPYMVVVLRFRSTLAIRLRPGRRRLRYRNLSLFPRHPLAQIRRCRRHRRFQRSRRLQG</sequence>
<reference evidence="1" key="1">
    <citation type="journal article" date="2019" name="BMC Genomics">
        <title>A new reference genome for Sorghum bicolor reveals high levels of sequence similarity between sweet and grain genotypes: implications for the genetics of sugar metabolism.</title>
        <authorList>
            <person name="Cooper E.A."/>
            <person name="Brenton Z.W."/>
            <person name="Flinn B.S."/>
            <person name="Jenkins J."/>
            <person name="Shu S."/>
            <person name="Flowers D."/>
            <person name="Luo F."/>
            <person name="Wang Y."/>
            <person name="Xia P."/>
            <person name="Barry K."/>
            <person name="Daum C."/>
            <person name="Lipzen A."/>
            <person name="Yoshinaga Y."/>
            <person name="Schmutz J."/>
            <person name="Saski C."/>
            <person name="Vermerris W."/>
            <person name="Kresovich S."/>
        </authorList>
    </citation>
    <scope>NUCLEOTIDE SEQUENCE</scope>
</reference>
<proteinExistence type="predicted"/>
<dbReference type="Proteomes" id="UP000807115">
    <property type="component" value="Chromosome 2"/>
</dbReference>
<organism evidence="1 2">
    <name type="scientific">Sorghum bicolor</name>
    <name type="common">Sorghum</name>
    <name type="synonym">Sorghum vulgare</name>
    <dbReference type="NCBI Taxonomy" id="4558"/>
    <lineage>
        <taxon>Eukaryota</taxon>
        <taxon>Viridiplantae</taxon>
        <taxon>Streptophyta</taxon>
        <taxon>Embryophyta</taxon>
        <taxon>Tracheophyta</taxon>
        <taxon>Spermatophyta</taxon>
        <taxon>Magnoliopsida</taxon>
        <taxon>Liliopsida</taxon>
        <taxon>Poales</taxon>
        <taxon>Poaceae</taxon>
        <taxon>PACMAD clade</taxon>
        <taxon>Panicoideae</taxon>
        <taxon>Andropogonodae</taxon>
        <taxon>Andropogoneae</taxon>
        <taxon>Sorghinae</taxon>
        <taxon>Sorghum</taxon>
    </lineage>
</organism>
<comment type="caution">
    <text evidence="1">The sequence shown here is derived from an EMBL/GenBank/DDBJ whole genome shotgun (WGS) entry which is preliminary data.</text>
</comment>
<gene>
    <name evidence="1" type="ORF">BDA96_02G187800</name>
</gene>
<reference evidence="1" key="2">
    <citation type="submission" date="2020-10" db="EMBL/GenBank/DDBJ databases">
        <authorList>
            <person name="Cooper E.A."/>
            <person name="Brenton Z.W."/>
            <person name="Flinn B.S."/>
            <person name="Jenkins J."/>
            <person name="Shu S."/>
            <person name="Flowers D."/>
            <person name="Luo F."/>
            <person name="Wang Y."/>
            <person name="Xia P."/>
            <person name="Barry K."/>
            <person name="Daum C."/>
            <person name="Lipzen A."/>
            <person name="Yoshinaga Y."/>
            <person name="Schmutz J."/>
            <person name="Saski C."/>
            <person name="Vermerris W."/>
            <person name="Kresovich S."/>
        </authorList>
    </citation>
    <scope>NUCLEOTIDE SEQUENCE</scope>
</reference>
<evidence type="ECO:0000313" key="1">
    <source>
        <dbReference type="EMBL" id="KAG0543402.1"/>
    </source>
</evidence>
<name>A0A921USU0_SORBI</name>
<dbReference type="EMBL" id="CM027681">
    <property type="protein sequence ID" value="KAG0543402.1"/>
    <property type="molecule type" value="Genomic_DNA"/>
</dbReference>